<accession>A0A9D4CG72</accession>
<sequence length="127" mass="14322">MDLRGPDYDRSTQHLNVRVNGQNIAFNEKSLFWQDYKVNTDDRNEQSNFTVLLSNGIGFQIAEPANTLQIDLMFASRHLPGGVILTRAAFKQQNDMLPFTTTCKLLQGTATYTCVETSNETQACLSR</sequence>
<proteinExistence type="predicted"/>
<protein>
    <submittedName>
        <fullName evidence="1">Uncharacterized protein</fullName>
    </submittedName>
</protein>
<dbReference type="EMBL" id="JAIWYP010000012">
    <property type="protein sequence ID" value="KAH3724654.1"/>
    <property type="molecule type" value="Genomic_DNA"/>
</dbReference>
<comment type="caution">
    <text evidence="1">The sequence shown here is derived from an EMBL/GenBank/DDBJ whole genome shotgun (WGS) entry which is preliminary data.</text>
</comment>
<reference evidence="1" key="2">
    <citation type="submission" date="2020-11" db="EMBL/GenBank/DDBJ databases">
        <authorList>
            <person name="McCartney M.A."/>
            <person name="Auch B."/>
            <person name="Kono T."/>
            <person name="Mallez S."/>
            <person name="Becker A."/>
            <person name="Gohl D.M."/>
            <person name="Silverstein K.A.T."/>
            <person name="Koren S."/>
            <person name="Bechman K.B."/>
            <person name="Herman A."/>
            <person name="Abrahante J.E."/>
            <person name="Garbe J."/>
        </authorList>
    </citation>
    <scope>NUCLEOTIDE SEQUENCE</scope>
    <source>
        <strain evidence="1">Duluth1</strain>
        <tissue evidence="1">Whole animal</tissue>
    </source>
</reference>
<organism evidence="1 2">
    <name type="scientific">Dreissena polymorpha</name>
    <name type="common">Zebra mussel</name>
    <name type="synonym">Mytilus polymorpha</name>
    <dbReference type="NCBI Taxonomy" id="45954"/>
    <lineage>
        <taxon>Eukaryota</taxon>
        <taxon>Metazoa</taxon>
        <taxon>Spiralia</taxon>
        <taxon>Lophotrochozoa</taxon>
        <taxon>Mollusca</taxon>
        <taxon>Bivalvia</taxon>
        <taxon>Autobranchia</taxon>
        <taxon>Heteroconchia</taxon>
        <taxon>Euheterodonta</taxon>
        <taxon>Imparidentia</taxon>
        <taxon>Neoheterodontei</taxon>
        <taxon>Myida</taxon>
        <taxon>Dreissenoidea</taxon>
        <taxon>Dreissenidae</taxon>
        <taxon>Dreissena</taxon>
    </lineage>
</organism>
<evidence type="ECO:0000313" key="2">
    <source>
        <dbReference type="Proteomes" id="UP000828390"/>
    </source>
</evidence>
<reference evidence="1" key="1">
    <citation type="journal article" date="2019" name="bioRxiv">
        <title>The Genome of the Zebra Mussel, Dreissena polymorpha: A Resource for Invasive Species Research.</title>
        <authorList>
            <person name="McCartney M.A."/>
            <person name="Auch B."/>
            <person name="Kono T."/>
            <person name="Mallez S."/>
            <person name="Zhang Y."/>
            <person name="Obille A."/>
            <person name="Becker A."/>
            <person name="Abrahante J.E."/>
            <person name="Garbe J."/>
            <person name="Badalamenti J.P."/>
            <person name="Herman A."/>
            <person name="Mangelson H."/>
            <person name="Liachko I."/>
            <person name="Sullivan S."/>
            <person name="Sone E.D."/>
            <person name="Koren S."/>
            <person name="Silverstein K.A.T."/>
            <person name="Beckman K.B."/>
            <person name="Gohl D.M."/>
        </authorList>
    </citation>
    <scope>NUCLEOTIDE SEQUENCE</scope>
    <source>
        <strain evidence="1">Duluth1</strain>
        <tissue evidence="1">Whole animal</tissue>
    </source>
</reference>
<dbReference type="AlphaFoldDB" id="A0A9D4CG72"/>
<dbReference type="Proteomes" id="UP000828390">
    <property type="component" value="Unassembled WGS sequence"/>
</dbReference>
<gene>
    <name evidence="1" type="ORF">DPMN_050477</name>
</gene>
<evidence type="ECO:0000313" key="1">
    <source>
        <dbReference type="EMBL" id="KAH3724654.1"/>
    </source>
</evidence>
<keyword evidence="2" id="KW-1185">Reference proteome</keyword>
<name>A0A9D4CG72_DREPO</name>